<dbReference type="Pfam" id="PF01432">
    <property type="entry name" value="Peptidase_M3"/>
    <property type="match status" value="1"/>
</dbReference>
<dbReference type="InterPro" id="IPR001567">
    <property type="entry name" value="Pept_M3A_M3B_dom"/>
</dbReference>
<protein>
    <submittedName>
        <fullName evidence="8">Oligopeptidase A</fullName>
        <ecNumber evidence="8">3.4.24.70</ecNumber>
    </submittedName>
</protein>
<keyword evidence="3 6" id="KW-0378">Hydrolase</keyword>
<accession>A0ABT1J927</accession>
<evidence type="ECO:0000256" key="6">
    <source>
        <dbReference type="RuleBase" id="RU003435"/>
    </source>
</evidence>
<dbReference type="PANTHER" id="PTHR11804:SF84">
    <property type="entry name" value="SACCHAROLYSIN"/>
    <property type="match status" value="1"/>
</dbReference>
<organism evidence="8 9">
    <name type="scientific">Kitasatospora paracochleata</name>
    <dbReference type="NCBI Taxonomy" id="58354"/>
    <lineage>
        <taxon>Bacteria</taxon>
        <taxon>Bacillati</taxon>
        <taxon>Actinomycetota</taxon>
        <taxon>Actinomycetes</taxon>
        <taxon>Kitasatosporales</taxon>
        <taxon>Streptomycetaceae</taxon>
        <taxon>Kitasatospora</taxon>
    </lineage>
</organism>
<dbReference type="GO" id="GO:0004222">
    <property type="term" value="F:metalloendopeptidase activity"/>
    <property type="evidence" value="ECO:0007669"/>
    <property type="project" value="UniProtKB-EC"/>
</dbReference>
<dbReference type="SUPFAM" id="SSF55486">
    <property type="entry name" value="Metalloproteases ('zincins'), catalytic domain"/>
    <property type="match status" value="1"/>
</dbReference>
<evidence type="ECO:0000256" key="2">
    <source>
        <dbReference type="ARBA" id="ARBA00022723"/>
    </source>
</evidence>
<dbReference type="EC" id="3.4.24.70" evidence="8"/>
<reference evidence="8 9" key="1">
    <citation type="submission" date="2022-06" db="EMBL/GenBank/DDBJ databases">
        <title>Sequencing the genomes of 1000 actinobacteria strains.</title>
        <authorList>
            <person name="Klenk H.-P."/>
        </authorList>
    </citation>
    <scope>NUCLEOTIDE SEQUENCE [LARGE SCALE GENOMIC DNA]</scope>
    <source>
        <strain evidence="8 9">DSM 41656</strain>
    </source>
</reference>
<keyword evidence="1 6" id="KW-0645">Protease</keyword>
<dbReference type="Gene3D" id="1.10.1370.40">
    <property type="match status" value="1"/>
</dbReference>
<dbReference type="PANTHER" id="PTHR11804">
    <property type="entry name" value="PROTEASE M3 THIMET OLIGOPEPTIDASE-RELATED"/>
    <property type="match status" value="1"/>
</dbReference>
<evidence type="ECO:0000256" key="5">
    <source>
        <dbReference type="ARBA" id="ARBA00023049"/>
    </source>
</evidence>
<keyword evidence="2 6" id="KW-0479">Metal-binding</keyword>
<dbReference type="InterPro" id="IPR045090">
    <property type="entry name" value="Pept_M3A_M3B"/>
</dbReference>
<evidence type="ECO:0000256" key="3">
    <source>
        <dbReference type="ARBA" id="ARBA00022801"/>
    </source>
</evidence>
<dbReference type="Proteomes" id="UP001206483">
    <property type="component" value="Unassembled WGS sequence"/>
</dbReference>
<evidence type="ECO:0000256" key="4">
    <source>
        <dbReference type="ARBA" id="ARBA00022833"/>
    </source>
</evidence>
<keyword evidence="4 6" id="KW-0862">Zinc</keyword>
<gene>
    <name evidence="8" type="ORF">FHR36_006818</name>
</gene>
<feature type="domain" description="Peptidase M3A/M3B catalytic" evidence="7">
    <location>
        <begin position="175"/>
        <end position="487"/>
    </location>
</feature>
<comment type="similarity">
    <text evidence="6">Belongs to the peptidase M3 family.</text>
</comment>
<sequence>MPVDPIVAPDRESLTAMEESLEGMMSRLRDLVAQDALTEDGLVEITSMYNNVGYIFLYLEANDEFVNYQRLIPWRDAFHKNPDLDRRIHDLLLRLRCTDPEAEESRLAYLTQLEEKLQAPDPALEEEHERLLDSAKEVLGDIRKDQVRLLERLGAAVGATNPGAVFYRLASRTGSAATRSKLARAWTVQRDGHEQELLDRLDRMIAARRRLSAAAGRPTVLARTLDKCGVGEAEVEAFLGRYLDRALAGQQALEDEIRAVVGPTDAPLDHFGFAIRTAFGPVEPPLFDLDACLAYIFTVARSVFGLTVTEVGRSDNQVITVRVGSGATEVGEINFDLWNTDGRTAGANHTRGIRNRTDWTGLLQHPVAYVSCRFRPDPRGAGRITFQNAHSLFHEFGHAVNHLLIRKRISNRSGLEYLPLERLEYLSMWFEKWVYHPEFATLLSLGDQDRDGLALSRRIKMLEYRRTYAERAVTAVLDFEVHRRTGGDLATVFRDLDDRYGLTRHCRLGDFLAYFTWPMFTANPGANFSYLMGASDSARKFTAFRPLDLDRIAERPPSGELFANCFDYDLPTEIPDSEALFAFYDRATLARADAGALPDPTATAAVRAGGRP</sequence>
<comment type="cofactor">
    <cofactor evidence="6">
        <name>Zn(2+)</name>
        <dbReference type="ChEBI" id="CHEBI:29105"/>
    </cofactor>
    <text evidence="6">Binds 1 zinc ion.</text>
</comment>
<keyword evidence="9" id="KW-1185">Reference proteome</keyword>
<dbReference type="RefSeq" id="WP_253803660.1">
    <property type="nucleotide sequence ID" value="NZ_BAAAUB010000017.1"/>
</dbReference>
<comment type="caution">
    <text evidence="8">The sequence shown here is derived from an EMBL/GenBank/DDBJ whole genome shotgun (WGS) entry which is preliminary data.</text>
</comment>
<keyword evidence="5 6" id="KW-0482">Metalloprotease</keyword>
<dbReference type="EMBL" id="JAMZDX010000007">
    <property type="protein sequence ID" value="MCP2313619.1"/>
    <property type="molecule type" value="Genomic_DNA"/>
</dbReference>
<evidence type="ECO:0000313" key="8">
    <source>
        <dbReference type="EMBL" id="MCP2313619.1"/>
    </source>
</evidence>
<evidence type="ECO:0000313" key="9">
    <source>
        <dbReference type="Proteomes" id="UP001206483"/>
    </source>
</evidence>
<evidence type="ECO:0000256" key="1">
    <source>
        <dbReference type="ARBA" id="ARBA00022670"/>
    </source>
</evidence>
<proteinExistence type="inferred from homology"/>
<evidence type="ECO:0000259" key="7">
    <source>
        <dbReference type="Pfam" id="PF01432"/>
    </source>
</evidence>
<name>A0ABT1J927_9ACTN</name>